<feature type="transmembrane region" description="Helical" evidence="5">
    <location>
        <begin position="107"/>
        <end position="125"/>
    </location>
</feature>
<dbReference type="PROSITE" id="PS50262">
    <property type="entry name" value="G_PROTEIN_RECEP_F1_2"/>
    <property type="match status" value="1"/>
</dbReference>
<protein>
    <recommendedName>
        <fullName evidence="6">G-protein coupled receptors family 1 profile domain-containing protein</fullName>
    </recommendedName>
</protein>
<evidence type="ECO:0000313" key="7">
    <source>
        <dbReference type="EMBL" id="KFD58417.1"/>
    </source>
</evidence>
<evidence type="ECO:0000313" key="8">
    <source>
        <dbReference type="Proteomes" id="UP000030764"/>
    </source>
</evidence>
<dbReference type="CDD" id="cd00637">
    <property type="entry name" value="7tm_classA_rhodopsin-like"/>
    <property type="match status" value="1"/>
</dbReference>
<dbReference type="InterPro" id="IPR000276">
    <property type="entry name" value="GPCR_Rhodpsn"/>
</dbReference>
<feature type="transmembrane region" description="Helical" evidence="5">
    <location>
        <begin position="137"/>
        <end position="162"/>
    </location>
</feature>
<organism evidence="7 8">
    <name type="scientific">Trichuris suis</name>
    <name type="common">pig whipworm</name>
    <dbReference type="NCBI Taxonomy" id="68888"/>
    <lineage>
        <taxon>Eukaryota</taxon>
        <taxon>Metazoa</taxon>
        <taxon>Ecdysozoa</taxon>
        <taxon>Nematoda</taxon>
        <taxon>Enoplea</taxon>
        <taxon>Dorylaimia</taxon>
        <taxon>Trichinellida</taxon>
        <taxon>Trichuridae</taxon>
        <taxon>Trichuris</taxon>
    </lineage>
</organism>
<dbReference type="EMBL" id="KL363184">
    <property type="protein sequence ID" value="KFD58417.1"/>
    <property type="molecule type" value="Genomic_DNA"/>
</dbReference>
<evidence type="ECO:0000256" key="1">
    <source>
        <dbReference type="ARBA" id="ARBA00004370"/>
    </source>
</evidence>
<feature type="transmembrane region" description="Helical" evidence="5">
    <location>
        <begin position="186"/>
        <end position="212"/>
    </location>
</feature>
<dbReference type="GO" id="GO:0004930">
    <property type="term" value="F:G protein-coupled receptor activity"/>
    <property type="evidence" value="ECO:0007669"/>
    <property type="project" value="InterPro"/>
</dbReference>
<reference evidence="7 8" key="1">
    <citation type="journal article" date="2014" name="Nat. Genet.">
        <title>Genome and transcriptome of the porcine whipworm Trichuris suis.</title>
        <authorList>
            <person name="Jex A.R."/>
            <person name="Nejsum P."/>
            <person name="Schwarz E.M."/>
            <person name="Hu L."/>
            <person name="Young N.D."/>
            <person name="Hall R.S."/>
            <person name="Korhonen P.K."/>
            <person name="Liao S."/>
            <person name="Thamsborg S."/>
            <person name="Xia J."/>
            <person name="Xu P."/>
            <person name="Wang S."/>
            <person name="Scheerlinck J.P."/>
            <person name="Hofmann A."/>
            <person name="Sternberg P.W."/>
            <person name="Wang J."/>
            <person name="Gasser R.B."/>
        </authorList>
    </citation>
    <scope>NUCLEOTIDE SEQUENCE [LARGE SCALE GENOMIC DNA]</scope>
    <source>
        <strain evidence="7">DCEP-RM93M</strain>
    </source>
</reference>
<evidence type="ECO:0000259" key="6">
    <source>
        <dbReference type="PROSITE" id="PS50262"/>
    </source>
</evidence>
<proteinExistence type="predicted"/>
<dbReference type="Gene3D" id="1.20.1070.10">
    <property type="entry name" value="Rhodopsin 7-helix transmembrane proteins"/>
    <property type="match status" value="1"/>
</dbReference>
<name>A0A085MMH1_9BILA</name>
<dbReference type="AlphaFoldDB" id="A0A085MMH1"/>
<keyword evidence="2 5" id="KW-0812">Transmembrane</keyword>
<dbReference type="PROSITE" id="PS00237">
    <property type="entry name" value="G_PROTEIN_RECEP_F1_1"/>
    <property type="match status" value="1"/>
</dbReference>
<dbReference type="InterPro" id="IPR019430">
    <property type="entry name" value="7TM_GPCR_serpentine_rcpt_Srx"/>
</dbReference>
<feature type="transmembrane region" description="Helical" evidence="5">
    <location>
        <begin position="68"/>
        <end position="87"/>
    </location>
</feature>
<dbReference type="OrthoDB" id="5847113at2759"/>
<evidence type="ECO:0000256" key="5">
    <source>
        <dbReference type="SAM" id="Phobius"/>
    </source>
</evidence>
<dbReference type="PANTHER" id="PTHR22718:SF11">
    <property type="entry name" value="7TM GPCR SERPENTINE RECEPTOR CLASS X (SRX) DOMAIN-CONTAINING PROTEIN"/>
    <property type="match status" value="1"/>
</dbReference>
<evidence type="ECO:0000256" key="2">
    <source>
        <dbReference type="ARBA" id="ARBA00022692"/>
    </source>
</evidence>
<keyword evidence="3 5" id="KW-1133">Transmembrane helix</keyword>
<feature type="transmembrane region" description="Helical" evidence="5">
    <location>
        <begin position="239"/>
        <end position="262"/>
    </location>
</feature>
<dbReference type="GO" id="GO:0016020">
    <property type="term" value="C:membrane"/>
    <property type="evidence" value="ECO:0007669"/>
    <property type="project" value="UniProtKB-SubCell"/>
</dbReference>
<dbReference type="SUPFAM" id="SSF81321">
    <property type="entry name" value="Family A G protein-coupled receptor-like"/>
    <property type="match status" value="1"/>
</dbReference>
<dbReference type="InterPro" id="IPR017452">
    <property type="entry name" value="GPCR_Rhodpsn_7TM"/>
</dbReference>
<keyword evidence="8" id="KW-1185">Reference proteome</keyword>
<gene>
    <name evidence="7" type="ORF">M513_00643</name>
</gene>
<dbReference type="Pfam" id="PF10328">
    <property type="entry name" value="7TM_GPCR_Srx"/>
    <property type="match status" value="1"/>
</dbReference>
<dbReference type="Proteomes" id="UP000030764">
    <property type="component" value="Unassembled WGS sequence"/>
</dbReference>
<keyword evidence="4 5" id="KW-0472">Membrane</keyword>
<dbReference type="PANTHER" id="PTHR22718">
    <property type="entry name" value="SERPENTINE RECEPTOR, CLASS X"/>
    <property type="match status" value="1"/>
</dbReference>
<accession>A0A085MMH1</accession>
<feature type="transmembrane region" description="Helical" evidence="5">
    <location>
        <begin position="268"/>
        <end position="290"/>
    </location>
</feature>
<feature type="domain" description="G-protein coupled receptors family 1 profile" evidence="6">
    <location>
        <begin position="38"/>
        <end position="263"/>
    </location>
</feature>
<evidence type="ECO:0000256" key="3">
    <source>
        <dbReference type="ARBA" id="ARBA00022989"/>
    </source>
</evidence>
<evidence type="ECO:0000256" key="4">
    <source>
        <dbReference type="ARBA" id="ARBA00023136"/>
    </source>
</evidence>
<feature type="transmembrane region" description="Helical" evidence="5">
    <location>
        <begin position="22"/>
        <end position="47"/>
    </location>
</feature>
<sequence length="337" mass="38722">MYNDSTLGQNESSFTVSLQDKLVGGCVLLLASFPGIILNLLCLYILLRKKRVSWNSTFPYYGMIISRCTCDLIILAIYASYCVPVVFFQRHMYGEVGERLIGFLRQFAYFSGLFHVVLIAVNRYFGVCQLNRYKTVFTASNTVIFISCGWIFGALVSAVHWLPQCRYKFLYRFNTWGYPLTYKCNVWIIAAEVIINVLALITLVIIYSKVIFELKMLNRKFSHKTRESQRRRLASETQLAIEAITMTAGLCTVWVTSVMIPLFTLDRWFMLCNSCLSVIYSSLCACLTYGCRRKLHKQLSADYKKFCTSELQYNFSSSLKNTKLSTQVPAVMKIDII</sequence>
<comment type="subcellular location">
    <subcellularLocation>
        <location evidence="1">Membrane</location>
    </subcellularLocation>
</comment>